<evidence type="ECO:0000256" key="4">
    <source>
        <dbReference type="ARBA" id="ARBA00022679"/>
    </source>
</evidence>
<evidence type="ECO:0000313" key="11">
    <source>
        <dbReference type="EMBL" id="MBB6038470.1"/>
    </source>
</evidence>
<evidence type="ECO:0000256" key="6">
    <source>
        <dbReference type="ARBA" id="ARBA00022777"/>
    </source>
</evidence>
<keyword evidence="12" id="KW-1185">Reference proteome</keyword>
<dbReference type="SUPFAM" id="SSF55874">
    <property type="entry name" value="ATPase domain of HSP90 chaperone/DNA topoisomerase II/histidine kinase"/>
    <property type="match status" value="1"/>
</dbReference>
<dbReference type="EC" id="2.7.13.3" evidence="2"/>
<accession>A0A841G2W6</accession>
<feature type="domain" description="Histidine kinase/HSP90-like ATPase" evidence="10">
    <location>
        <begin position="296"/>
        <end position="387"/>
    </location>
</feature>
<dbReference type="PANTHER" id="PTHR24421:SF10">
    <property type="entry name" value="NITRATE_NITRITE SENSOR PROTEIN NARQ"/>
    <property type="match status" value="1"/>
</dbReference>
<dbReference type="AlphaFoldDB" id="A0A841G2W6"/>
<keyword evidence="9" id="KW-0472">Membrane</keyword>
<dbReference type="EMBL" id="JACHGT010000016">
    <property type="protein sequence ID" value="MBB6038470.1"/>
    <property type="molecule type" value="Genomic_DNA"/>
</dbReference>
<feature type="transmembrane region" description="Helical" evidence="9">
    <location>
        <begin position="50"/>
        <end position="75"/>
    </location>
</feature>
<evidence type="ECO:0000256" key="5">
    <source>
        <dbReference type="ARBA" id="ARBA00022741"/>
    </source>
</evidence>
<dbReference type="PANTHER" id="PTHR24421">
    <property type="entry name" value="NITRATE/NITRITE SENSOR PROTEIN NARX-RELATED"/>
    <property type="match status" value="1"/>
</dbReference>
<feature type="transmembrane region" description="Helical" evidence="9">
    <location>
        <begin position="113"/>
        <end position="130"/>
    </location>
</feature>
<organism evidence="11 12">
    <name type="scientific">Phytomonospora endophytica</name>
    <dbReference type="NCBI Taxonomy" id="714109"/>
    <lineage>
        <taxon>Bacteria</taxon>
        <taxon>Bacillati</taxon>
        <taxon>Actinomycetota</taxon>
        <taxon>Actinomycetes</taxon>
        <taxon>Micromonosporales</taxon>
        <taxon>Micromonosporaceae</taxon>
        <taxon>Phytomonospora</taxon>
    </lineage>
</organism>
<dbReference type="GO" id="GO:0046983">
    <property type="term" value="F:protein dimerization activity"/>
    <property type="evidence" value="ECO:0007669"/>
    <property type="project" value="InterPro"/>
</dbReference>
<dbReference type="GO" id="GO:0016020">
    <property type="term" value="C:membrane"/>
    <property type="evidence" value="ECO:0007669"/>
    <property type="project" value="InterPro"/>
</dbReference>
<dbReference type="InterPro" id="IPR036890">
    <property type="entry name" value="HATPase_C_sf"/>
</dbReference>
<dbReference type="InterPro" id="IPR011712">
    <property type="entry name" value="Sig_transdc_His_kin_sub3_dim/P"/>
</dbReference>
<evidence type="ECO:0000259" key="10">
    <source>
        <dbReference type="SMART" id="SM00387"/>
    </source>
</evidence>
<dbReference type="GO" id="GO:0005524">
    <property type="term" value="F:ATP binding"/>
    <property type="evidence" value="ECO:0007669"/>
    <property type="project" value="UniProtKB-KW"/>
</dbReference>
<keyword evidence="7" id="KW-0067">ATP-binding</keyword>
<comment type="catalytic activity">
    <reaction evidence="1">
        <text>ATP + protein L-histidine = ADP + protein N-phospho-L-histidine.</text>
        <dbReference type="EC" id="2.7.13.3"/>
    </reaction>
</comment>
<keyword evidence="5" id="KW-0547">Nucleotide-binding</keyword>
<dbReference type="Pfam" id="PF07730">
    <property type="entry name" value="HisKA_3"/>
    <property type="match status" value="1"/>
</dbReference>
<keyword evidence="8" id="KW-0902">Two-component regulatory system</keyword>
<protein>
    <recommendedName>
        <fullName evidence="2">histidine kinase</fullName>
        <ecNumber evidence="2">2.7.13.3</ecNumber>
    </recommendedName>
</protein>
<dbReference type="CDD" id="cd16917">
    <property type="entry name" value="HATPase_UhpB-NarQ-NarX-like"/>
    <property type="match status" value="1"/>
</dbReference>
<dbReference type="SMART" id="SM00387">
    <property type="entry name" value="HATPase_c"/>
    <property type="match status" value="1"/>
</dbReference>
<feature type="transmembrane region" description="Helical" evidence="9">
    <location>
        <begin position="20"/>
        <end position="38"/>
    </location>
</feature>
<gene>
    <name evidence="11" type="ORF">HNR73_006353</name>
</gene>
<evidence type="ECO:0000313" key="12">
    <source>
        <dbReference type="Proteomes" id="UP000548476"/>
    </source>
</evidence>
<evidence type="ECO:0000256" key="2">
    <source>
        <dbReference type="ARBA" id="ARBA00012438"/>
    </source>
</evidence>
<evidence type="ECO:0000256" key="7">
    <source>
        <dbReference type="ARBA" id="ARBA00022840"/>
    </source>
</evidence>
<feature type="transmembrane region" description="Helical" evidence="9">
    <location>
        <begin position="81"/>
        <end position="106"/>
    </location>
</feature>
<dbReference type="InterPro" id="IPR003594">
    <property type="entry name" value="HATPase_dom"/>
</dbReference>
<dbReference type="Pfam" id="PF02518">
    <property type="entry name" value="HATPase_c"/>
    <property type="match status" value="1"/>
</dbReference>
<evidence type="ECO:0000256" key="1">
    <source>
        <dbReference type="ARBA" id="ARBA00000085"/>
    </source>
</evidence>
<proteinExistence type="predicted"/>
<keyword evidence="9" id="KW-1133">Transmembrane helix</keyword>
<keyword evidence="6 11" id="KW-0418">Kinase</keyword>
<keyword evidence="3" id="KW-0597">Phosphoprotein</keyword>
<evidence type="ECO:0000256" key="9">
    <source>
        <dbReference type="SAM" id="Phobius"/>
    </source>
</evidence>
<sequence>MSGSLVDRLTDTAAASVWRRLPWSAAVAVFTVAATASVPPERTVTPIDALGWALLVVPALALAYLPSLPMVVATMSAAAPVAFYGCGYQSIFAATSAVVVTFFAVLQGRGRHAIAVTAVLVLGILTVGIARGADADAAVEGPLWILAWMLAAAAGGEALRRRGQLLAAERRRADDAARLGAERERLRIARELHDSLTHSISVINVQAGVAAHLAEAEPDRVPTALAAIRDASADAMRELRSTVEVLRHITPDGDPADEPGPSLAQLPRLIETATAAGLMFHVKHRPEDTPTDLPLDIDRAAYRVVQEALSNAARHAPGADVRLSVELGHDTLALTIHNGPPKSTPHTRGGGLGLIGMRERVNIVGGELTARPNGEGFLVRALLPLHHKENRR</sequence>
<name>A0A841G2W6_9ACTN</name>
<evidence type="ECO:0000256" key="8">
    <source>
        <dbReference type="ARBA" id="ARBA00023012"/>
    </source>
</evidence>
<dbReference type="InterPro" id="IPR050482">
    <property type="entry name" value="Sensor_HK_TwoCompSys"/>
</dbReference>
<comment type="caution">
    <text evidence="11">The sequence shown here is derived from an EMBL/GenBank/DDBJ whole genome shotgun (WGS) entry which is preliminary data.</text>
</comment>
<dbReference type="Gene3D" id="1.20.5.1930">
    <property type="match status" value="1"/>
</dbReference>
<feature type="transmembrane region" description="Helical" evidence="9">
    <location>
        <begin position="142"/>
        <end position="159"/>
    </location>
</feature>
<dbReference type="RefSeq" id="WP_184791259.1">
    <property type="nucleotide sequence ID" value="NZ_BONT01000011.1"/>
</dbReference>
<reference evidence="11 12" key="1">
    <citation type="submission" date="2020-08" db="EMBL/GenBank/DDBJ databases">
        <title>Genomic Encyclopedia of Type Strains, Phase IV (KMG-IV): sequencing the most valuable type-strain genomes for metagenomic binning, comparative biology and taxonomic classification.</title>
        <authorList>
            <person name="Goeker M."/>
        </authorList>
    </citation>
    <scope>NUCLEOTIDE SEQUENCE [LARGE SCALE GENOMIC DNA]</scope>
    <source>
        <strain evidence="11 12">YIM 65646</strain>
    </source>
</reference>
<dbReference type="GO" id="GO:0000155">
    <property type="term" value="F:phosphorelay sensor kinase activity"/>
    <property type="evidence" value="ECO:0007669"/>
    <property type="project" value="InterPro"/>
</dbReference>
<dbReference type="Gene3D" id="3.30.565.10">
    <property type="entry name" value="Histidine kinase-like ATPase, C-terminal domain"/>
    <property type="match status" value="1"/>
</dbReference>
<keyword evidence="9" id="KW-0812">Transmembrane</keyword>
<evidence type="ECO:0000256" key="3">
    <source>
        <dbReference type="ARBA" id="ARBA00022553"/>
    </source>
</evidence>
<dbReference type="Proteomes" id="UP000548476">
    <property type="component" value="Unassembled WGS sequence"/>
</dbReference>
<keyword evidence="4" id="KW-0808">Transferase</keyword>